<proteinExistence type="predicted"/>
<dbReference type="InterPro" id="IPR000182">
    <property type="entry name" value="GNAT_dom"/>
</dbReference>
<dbReference type="PROSITE" id="PS51186">
    <property type="entry name" value="GNAT"/>
    <property type="match status" value="1"/>
</dbReference>
<keyword evidence="3" id="KW-1185">Reference proteome</keyword>
<protein>
    <recommendedName>
        <fullName evidence="1">N-acetyltransferase domain-containing protein</fullName>
    </recommendedName>
</protein>
<dbReference type="Gene3D" id="3.40.630.30">
    <property type="match status" value="1"/>
</dbReference>
<dbReference type="CDD" id="cd04301">
    <property type="entry name" value="NAT_SF"/>
    <property type="match status" value="1"/>
</dbReference>
<dbReference type="SUPFAM" id="SSF55729">
    <property type="entry name" value="Acyl-CoA N-acyltransferases (Nat)"/>
    <property type="match status" value="1"/>
</dbReference>
<dbReference type="RefSeq" id="WP_344308930.1">
    <property type="nucleotide sequence ID" value="NZ_BAAANO010000016.1"/>
</dbReference>
<dbReference type="Pfam" id="PF13508">
    <property type="entry name" value="Acetyltransf_7"/>
    <property type="match status" value="1"/>
</dbReference>
<accession>A0ABN2TFN6</accession>
<name>A0ABN2TFN6_9MICO</name>
<organism evidence="2 3">
    <name type="scientific">Brevibacterium samyangense</name>
    <dbReference type="NCBI Taxonomy" id="366888"/>
    <lineage>
        <taxon>Bacteria</taxon>
        <taxon>Bacillati</taxon>
        <taxon>Actinomycetota</taxon>
        <taxon>Actinomycetes</taxon>
        <taxon>Micrococcales</taxon>
        <taxon>Brevibacteriaceae</taxon>
        <taxon>Brevibacterium</taxon>
    </lineage>
</organism>
<reference evidence="2 3" key="1">
    <citation type="journal article" date="2019" name="Int. J. Syst. Evol. Microbiol.">
        <title>The Global Catalogue of Microorganisms (GCM) 10K type strain sequencing project: providing services to taxonomists for standard genome sequencing and annotation.</title>
        <authorList>
            <consortium name="The Broad Institute Genomics Platform"/>
            <consortium name="The Broad Institute Genome Sequencing Center for Infectious Disease"/>
            <person name="Wu L."/>
            <person name="Ma J."/>
        </authorList>
    </citation>
    <scope>NUCLEOTIDE SEQUENCE [LARGE SCALE GENOMIC DNA]</scope>
    <source>
        <strain evidence="2 3">JCM 14546</strain>
    </source>
</reference>
<dbReference type="InterPro" id="IPR016181">
    <property type="entry name" value="Acyl_CoA_acyltransferase"/>
</dbReference>
<sequence length="189" mass="20206">MNAPVAATGVLAPVSSSVDVAPAEAPRTTRFTPAEVAAHASELLRVQHAAFRVEAEILGHDDIPYLRETEEDIVDPALVWFVDLGGAGEVRGAIALTDTAAGAAARGRSVRSRAPWLITRVMVDPAFHRRGVAGRLLEQVQAKGEGLVVVTSEENPPGIRMYRKHGFTRGADLPADSGIGPLVEYEWRP</sequence>
<evidence type="ECO:0000313" key="2">
    <source>
        <dbReference type="EMBL" id="GAA2007918.1"/>
    </source>
</evidence>
<gene>
    <name evidence="2" type="ORF">GCM10009755_17880</name>
</gene>
<feature type="domain" description="N-acetyltransferase" evidence="1">
    <location>
        <begin position="53"/>
        <end position="189"/>
    </location>
</feature>
<dbReference type="EMBL" id="BAAANO010000016">
    <property type="protein sequence ID" value="GAA2007918.1"/>
    <property type="molecule type" value="Genomic_DNA"/>
</dbReference>
<evidence type="ECO:0000259" key="1">
    <source>
        <dbReference type="PROSITE" id="PS51186"/>
    </source>
</evidence>
<evidence type="ECO:0000313" key="3">
    <source>
        <dbReference type="Proteomes" id="UP001500755"/>
    </source>
</evidence>
<comment type="caution">
    <text evidence="2">The sequence shown here is derived from an EMBL/GenBank/DDBJ whole genome shotgun (WGS) entry which is preliminary data.</text>
</comment>
<dbReference type="Proteomes" id="UP001500755">
    <property type="component" value="Unassembled WGS sequence"/>
</dbReference>